<gene>
    <name evidence="10" type="primary">secE</name>
    <name evidence="10" type="ORF">DYH56_13505</name>
</gene>
<keyword evidence="6 9" id="KW-1133">Transmembrane helix</keyword>
<dbReference type="PANTHER" id="PTHR33910:SF1">
    <property type="entry name" value="PROTEIN TRANSLOCASE SUBUNIT SECE"/>
    <property type="match status" value="1"/>
</dbReference>
<dbReference type="RefSeq" id="WP_114643404.1">
    <property type="nucleotide sequence ID" value="NZ_JAACIO010000032.1"/>
</dbReference>
<dbReference type="PANTHER" id="PTHR33910">
    <property type="entry name" value="PROTEIN TRANSLOCASE SUBUNIT SECE"/>
    <property type="match status" value="1"/>
</dbReference>
<comment type="subcellular location">
    <subcellularLocation>
        <location evidence="1">Membrane</location>
    </subcellularLocation>
</comment>
<organism evidence="10 11">
    <name type="scientific">Psychrilyobacter piezotolerans</name>
    <dbReference type="NCBI Taxonomy" id="2293438"/>
    <lineage>
        <taxon>Bacteria</taxon>
        <taxon>Fusobacteriati</taxon>
        <taxon>Fusobacteriota</taxon>
        <taxon>Fusobacteriia</taxon>
        <taxon>Fusobacteriales</taxon>
        <taxon>Fusobacteriaceae</taxon>
        <taxon>Psychrilyobacter</taxon>
    </lineage>
</organism>
<evidence type="ECO:0000256" key="7">
    <source>
        <dbReference type="ARBA" id="ARBA00023010"/>
    </source>
</evidence>
<name>A0ABX9KDU7_9FUSO</name>
<evidence type="ECO:0000256" key="9">
    <source>
        <dbReference type="SAM" id="Phobius"/>
    </source>
</evidence>
<evidence type="ECO:0000256" key="3">
    <source>
        <dbReference type="ARBA" id="ARBA00022475"/>
    </source>
</evidence>
<dbReference type="InterPro" id="IPR001901">
    <property type="entry name" value="Translocase_SecE/Sec61-g"/>
</dbReference>
<keyword evidence="4 9" id="KW-0812">Transmembrane</keyword>
<keyword evidence="2" id="KW-0813">Transport</keyword>
<proteinExistence type="predicted"/>
<keyword evidence="8 9" id="KW-0472">Membrane</keyword>
<keyword evidence="5" id="KW-0653">Protein transport</keyword>
<dbReference type="NCBIfam" id="TIGR00964">
    <property type="entry name" value="secE_bact"/>
    <property type="match status" value="1"/>
</dbReference>
<protein>
    <submittedName>
        <fullName evidence="10">Preprotein translocase subunit SecE</fullName>
    </submittedName>
</protein>
<feature type="transmembrane region" description="Helical" evidence="9">
    <location>
        <begin position="28"/>
        <end position="48"/>
    </location>
</feature>
<evidence type="ECO:0000256" key="2">
    <source>
        <dbReference type="ARBA" id="ARBA00022448"/>
    </source>
</evidence>
<evidence type="ECO:0000313" key="11">
    <source>
        <dbReference type="Proteomes" id="UP000263486"/>
    </source>
</evidence>
<reference evidence="10 11" key="1">
    <citation type="submission" date="2018-08" db="EMBL/GenBank/DDBJ databases">
        <title>Draft genome sequence of Psychrilyobacter sp. strain SD5 isolated from Black Sea water.</title>
        <authorList>
            <person name="Yadav S."/>
            <person name="Villanueva L."/>
            <person name="Damste J.S.S."/>
        </authorList>
    </citation>
    <scope>NUCLEOTIDE SEQUENCE [LARGE SCALE GENOMIC DNA]</scope>
    <source>
        <strain evidence="10 11">SD5</strain>
    </source>
</reference>
<dbReference type="EMBL" id="QUAJ01000032">
    <property type="protein sequence ID" value="REI39770.1"/>
    <property type="molecule type" value="Genomic_DNA"/>
</dbReference>
<evidence type="ECO:0000256" key="5">
    <source>
        <dbReference type="ARBA" id="ARBA00022927"/>
    </source>
</evidence>
<sequence length="61" mass="6698">MNTLLQNVKTEYKKVVWPSKDEIVKSTLLVAAMSVAVSIYVGAFDVIASRILKMMGTFFGG</sequence>
<keyword evidence="3" id="KW-1003">Cell membrane</keyword>
<dbReference type="Pfam" id="PF00584">
    <property type="entry name" value="SecE"/>
    <property type="match status" value="1"/>
</dbReference>
<evidence type="ECO:0000256" key="6">
    <source>
        <dbReference type="ARBA" id="ARBA00022989"/>
    </source>
</evidence>
<evidence type="ECO:0000256" key="1">
    <source>
        <dbReference type="ARBA" id="ARBA00004370"/>
    </source>
</evidence>
<accession>A0ABX9KDU7</accession>
<dbReference type="InterPro" id="IPR005807">
    <property type="entry name" value="SecE_bac"/>
</dbReference>
<keyword evidence="7" id="KW-0811">Translocation</keyword>
<dbReference type="InterPro" id="IPR038379">
    <property type="entry name" value="SecE_sf"/>
</dbReference>
<keyword evidence="11" id="KW-1185">Reference proteome</keyword>
<evidence type="ECO:0000313" key="10">
    <source>
        <dbReference type="EMBL" id="REI39770.1"/>
    </source>
</evidence>
<evidence type="ECO:0000256" key="4">
    <source>
        <dbReference type="ARBA" id="ARBA00022692"/>
    </source>
</evidence>
<evidence type="ECO:0000256" key="8">
    <source>
        <dbReference type="ARBA" id="ARBA00023136"/>
    </source>
</evidence>
<dbReference type="Proteomes" id="UP000263486">
    <property type="component" value="Unassembled WGS sequence"/>
</dbReference>
<dbReference type="Gene3D" id="1.20.5.1030">
    <property type="entry name" value="Preprotein translocase secy subunit"/>
    <property type="match status" value="1"/>
</dbReference>
<comment type="caution">
    <text evidence="10">The sequence shown here is derived from an EMBL/GenBank/DDBJ whole genome shotgun (WGS) entry which is preliminary data.</text>
</comment>